<evidence type="ECO:0000256" key="1">
    <source>
        <dbReference type="SAM" id="Coils"/>
    </source>
</evidence>
<gene>
    <name evidence="3" type="ORF">QBC38DRAFT_227273</name>
</gene>
<feature type="coiled-coil region" evidence="1">
    <location>
        <begin position="127"/>
        <end position="161"/>
    </location>
</feature>
<dbReference type="PANTHER" id="PTHR42040:SF1">
    <property type="entry name" value="INNER KINETOCHORE SUBUNIT FTA4"/>
    <property type="match status" value="1"/>
</dbReference>
<keyword evidence="1" id="KW-0175">Coiled coil</keyword>
<accession>A0AAN7BP28</accession>
<dbReference type="PANTHER" id="PTHR42040">
    <property type="entry name" value="INNER KINETOCHORE SUBUNIT FTA4"/>
    <property type="match status" value="1"/>
</dbReference>
<dbReference type="AlphaFoldDB" id="A0AAN7BP28"/>
<proteinExistence type="predicted"/>
<dbReference type="GO" id="GO:0031511">
    <property type="term" value="C:Mis6-Sim4 complex"/>
    <property type="evidence" value="ECO:0007669"/>
    <property type="project" value="InterPro"/>
</dbReference>
<dbReference type="InterPro" id="IPR025207">
    <property type="entry name" value="Sim4_Fta4"/>
</dbReference>
<reference evidence="3" key="1">
    <citation type="journal article" date="2023" name="Mol. Phylogenet. Evol.">
        <title>Genome-scale phylogeny and comparative genomics of the fungal order Sordariales.</title>
        <authorList>
            <person name="Hensen N."/>
            <person name="Bonometti L."/>
            <person name="Westerberg I."/>
            <person name="Brannstrom I.O."/>
            <person name="Guillou S."/>
            <person name="Cros-Aarteil S."/>
            <person name="Calhoun S."/>
            <person name="Haridas S."/>
            <person name="Kuo A."/>
            <person name="Mondo S."/>
            <person name="Pangilinan J."/>
            <person name="Riley R."/>
            <person name="LaButti K."/>
            <person name="Andreopoulos B."/>
            <person name="Lipzen A."/>
            <person name="Chen C."/>
            <person name="Yan M."/>
            <person name="Daum C."/>
            <person name="Ng V."/>
            <person name="Clum A."/>
            <person name="Steindorff A."/>
            <person name="Ohm R.A."/>
            <person name="Martin F."/>
            <person name="Silar P."/>
            <person name="Natvig D.O."/>
            <person name="Lalanne C."/>
            <person name="Gautier V."/>
            <person name="Ament-Velasquez S.L."/>
            <person name="Kruys A."/>
            <person name="Hutchinson M.I."/>
            <person name="Powell A.J."/>
            <person name="Barry K."/>
            <person name="Miller A.N."/>
            <person name="Grigoriev I.V."/>
            <person name="Debuchy R."/>
            <person name="Gladieux P."/>
            <person name="Hiltunen Thoren M."/>
            <person name="Johannesson H."/>
        </authorList>
    </citation>
    <scope>NUCLEOTIDE SEQUENCE</scope>
    <source>
        <strain evidence="3">CBS 990.96</strain>
    </source>
</reference>
<reference evidence="3" key="2">
    <citation type="submission" date="2023-05" db="EMBL/GenBank/DDBJ databases">
        <authorList>
            <consortium name="Lawrence Berkeley National Laboratory"/>
            <person name="Steindorff A."/>
            <person name="Hensen N."/>
            <person name="Bonometti L."/>
            <person name="Westerberg I."/>
            <person name="Brannstrom I.O."/>
            <person name="Guillou S."/>
            <person name="Cros-Aarteil S."/>
            <person name="Calhoun S."/>
            <person name="Haridas S."/>
            <person name="Kuo A."/>
            <person name="Mondo S."/>
            <person name="Pangilinan J."/>
            <person name="Riley R."/>
            <person name="Labutti K."/>
            <person name="Andreopoulos B."/>
            <person name="Lipzen A."/>
            <person name="Chen C."/>
            <person name="Yanf M."/>
            <person name="Daum C."/>
            <person name="Ng V."/>
            <person name="Clum A."/>
            <person name="Ohm R."/>
            <person name="Martin F."/>
            <person name="Silar P."/>
            <person name="Natvig D."/>
            <person name="Lalanne C."/>
            <person name="Gautier V."/>
            <person name="Ament-Velasquez S.L."/>
            <person name="Kruys A."/>
            <person name="Hutchinson M.I."/>
            <person name="Powell A.J."/>
            <person name="Barry K."/>
            <person name="Miller A.N."/>
            <person name="Grigoriev I.V."/>
            <person name="Debuchy R."/>
            <person name="Gladieux P."/>
            <person name="Thoren M.H."/>
            <person name="Johannesson H."/>
        </authorList>
    </citation>
    <scope>NUCLEOTIDE SEQUENCE</scope>
    <source>
        <strain evidence="3">CBS 990.96</strain>
    </source>
</reference>
<protein>
    <submittedName>
        <fullName evidence="3">Kinetochore protein</fullName>
    </submittedName>
</protein>
<evidence type="ECO:0000313" key="4">
    <source>
        <dbReference type="Proteomes" id="UP001301958"/>
    </source>
</evidence>
<evidence type="ECO:0000256" key="2">
    <source>
        <dbReference type="SAM" id="MobiDB-lite"/>
    </source>
</evidence>
<feature type="region of interest" description="Disordered" evidence="2">
    <location>
        <begin position="219"/>
        <end position="254"/>
    </location>
</feature>
<name>A0AAN7BP28_9PEZI</name>
<sequence length="254" mass="29090">MTSSQPPTIISLKQSFLQSQTRLLSQPFQPTRAWRTQNTRTDSPLPEKAIDDALYKLNHLLSQHSRRVYAPQATRHVAEQIDALYLTFDSSLNSSSSSSPSELTTSTDLADPEIISSLPLEWESSTFSEEEETYKTLVKNLQNLSQQRESLQTRLAKLRGLQKLLEPFTNNNQEQEKEDEALNNHVQENLVTRNGEIEKELEKMRMLLARVGGRIGGMLRDGSNSDRMDLDEDDEDHQNEDWERKKLEGVLNSF</sequence>
<dbReference type="Proteomes" id="UP001301958">
    <property type="component" value="Unassembled WGS sequence"/>
</dbReference>
<evidence type="ECO:0000313" key="3">
    <source>
        <dbReference type="EMBL" id="KAK4226508.1"/>
    </source>
</evidence>
<feature type="compositionally biased region" description="Basic and acidic residues" evidence="2">
    <location>
        <begin position="239"/>
        <end position="248"/>
    </location>
</feature>
<keyword evidence="4" id="KW-1185">Reference proteome</keyword>
<comment type="caution">
    <text evidence="3">The sequence shown here is derived from an EMBL/GenBank/DDBJ whole genome shotgun (WGS) entry which is preliminary data.</text>
</comment>
<organism evidence="3 4">
    <name type="scientific">Podospora fimiseda</name>
    <dbReference type="NCBI Taxonomy" id="252190"/>
    <lineage>
        <taxon>Eukaryota</taxon>
        <taxon>Fungi</taxon>
        <taxon>Dikarya</taxon>
        <taxon>Ascomycota</taxon>
        <taxon>Pezizomycotina</taxon>
        <taxon>Sordariomycetes</taxon>
        <taxon>Sordariomycetidae</taxon>
        <taxon>Sordariales</taxon>
        <taxon>Podosporaceae</taxon>
        <taxon>Podospora</taxon>
    </lineage>
</organism>
<dbReference type="Pfam" id="PF13093">
    <property type="entry name" value="FTA4"/>
    <property type="match status" value="1"/>
</dbReference>
<dbReference type="EMBL" id="MU865346">
    <property type="protein sequence ID" value="KAK4226508.1"/>
    <property type="molecule type" value="Genomic_DNA"/>
</dbReference>
<feature type="compositionally biased region" description="Acidic residues" evidence="2">
    <location>
        <begin position="229"/>
        <end position="238"/>
    </location>
</feature>